<name>A0ABY4EN76_9BACI</name>
<accession>A0ABY4EN76</accession>
<dbReference type="Proteomes" id="UP000831787">
    <property type="component" value="Chromosome"/>
</dbReference>
<dbReference type="EMBL" id="CP095073">
    <property type="protein sequence ID" value="UOQ45840.1"/>
    <property type="molecule type" value="Genomic_DNA"/>
</dbReference>
<proteinExistence type="predicted"/>
<sequence>MSEERMRILKMIEEGTITAEEGEKLLTAVEEKNNQTSSSEKRYGIKDFIGEAVEKIKNADFDLTFGESFRFEHTEELEKKDFNDIDIQIANGSLDIETWKEDFAKAELEVKVYQVSSEEEAKERFFTDSQLNIHNGILRVASPSKKIKTNVHLYIPDDHYEFFKTKLSNGTLNAFGLASNHIQVKTANGSLRLNDMKGSSCKAETGNGSIQVVGAALDECQADTINGSIKLIGEFGKAHASAVTGSVVVENKGTRANSGFFKTTTGSVIVHLPPAREIEGKLKTSFGSIDCRLENYKILNNKKEVMNKQLEFEAFEQYEDTYHIEAETKTGAVTIIPAKQL</sequence>
<feature type="domain" description="DUF4097" evidence="1">
    <location>
        <begin position="87"/>
        <end position="306"/>
    </location>
</feature>
<organism evidence="3 4">
    <name type="scientific">Halobacillus salinarum</name>
    <dbReference type="NCBI Taxonomy" id="2932257"/>
    <lineage>
        <taxon>Bacteria</taxon>
        <taxon>Bacillati</taxon>
        <taxon>Bacillota</taxon>
        <taxon>Bacilli</taxon>
        <taxon>Bacillales</taxon>
        <taxon>Bacillaceae</taxon>
        <taxon>Halobacillus</taxon>
    </lineage>
</organism>
<evidence type="ECO:0000313" key="3">
    <source>
        <dbReference type="EMBL" id="UOQ45840.1"/>
    </source>
</evidence>
<dbReference type="InterPro" id="IPR025164">
    <property type="entry name" value="Toastrack_DUF4097"/>
</dbReference>
<evidence type="ECO:0000313" key="4">
    <source>
        <dbReference type="Proteomes" id="UP000831787"/>
    </source>
</evidence>
<reference evidence="3 4" key="1">
    <citation type="submission" date="2022-04" db="EMBL/GenBank/DDBJ databases">
        <title>Halobacillus sp. isolated from saltern.</title>
        <authorList>
            <person name="Won M."/>
            <person name="Lee C.-M."/>
            <person name="Woen H.-Y."/>
            <person name="Kwon S.-W."/>
        </authorList>
    </citation>
    <scope>NUCLEOTIDE SEQUENCE [LARGE SCALE GENOMIC DNA]</scope>
    <source>
        <strain evidence="3 4">SSBR10-3</strain>
    </source>
</reference>
<dbReference type="RefSeq" id="WP_244712732.1">
    <property type="nucleotide sequence ID" value="NZ_CP095073.1"/>
</dbReference>
<dbReference type="Pfam" id="PF22746">
    <property type="entry name" value="SHOCT-like_DUF2089-C"/>
    <property type="match status" value="1"/>
</dbReference>
<evidence type="ECO:0000259" key="1">
    <source>
        <dbReference type="Pfam" id="PF13349"/>
    </source>
</evidence>
<dbReference type="Pfam" id="PF13349">
    <property type="entry name" value="DUF4097"/>
    <property type="match status" value="1"/>
</dbReference>
<gene>
    <name evidence="3" type="ORF">MUN89_07910</name>
</gene>
<feature type="domain" description="YvlB/LiaX N-terminal" evidence="2">
    <location>
        <begin position="3"/>
        <end position="33"/>
    </location>
</feature>
<protein>
    <submittedName>
        <fullName evidence="3">DUF4097 family beta strand repeat-containing protein</fullName>
    </submittedName>
</protein>
<evidence type="ECO:0000259" key="2">
    <source>
        <dbReference type="Pfam" id="PF22746"/>
    </source>
</evidence>
<dbReference type="InterPro" id="IPR053959">
    <property type="entry name" value="YvlB/LiaX_N"/>
</dbReference>
<keyword evidence="4" id="KW-1185">Reference proteome</keyword>